<evidence type="ECO:0000313" key="1">
    <source>
        <dbReference type="EMBL" id="MFC5863078.1"/>
    </source>
</evidence>
<comment type="caution">
    <text evidence="1">The sequence shown here is derived from an EMBL/GenBank/DDBJ whole genome shotgun (WGS) entry which is preliminary data.</text>
</comment>
<dbReference type="RefSeq" id="WP_263339444.1">
    <property type="nucleotide sequence ID" value="NZ_JAGSYH010000005.1"/>
</dbReference>
<gene>
    <name evidence="1" type="ORF">ACFPT7_12300</name>
</gene>
<dbReference type="Proteomes" id="UP001596091">
    <property type="component" value="Unassembled WGS sequence"/>
</dbReference>
<accession>A0ABW1EI78</accession>
<protein>
    <submittedName>
        <fullName evidence="1">Uncharacterized protein</fullName>
    </submittedName>
</protein>
<dbReference type="EMBL" id="JBHSPH010000003">
    <property type="protein sequence ID" value="MFC5863078.1"/>
    <property type="molecule type" value="Genomic_DNA"/>
</dbReference>
<keyword evidence="2" id="KW-1185">Reference proteome</keyword>
<reference evidence="2" key="1">
    <citation type="journal article" date="2019" name="Int. J. Syst. Evol. Microbiol.">
        <title>The Global Catalogue of Microorganisms (GCM) 10K type strain sequencing project: providing services to taxonomists for standard genome sequencing and annotation.</title>
        <authorList>
            <consortium name="The Broad Institute Genomics Platform"/>
            <consortium name="The Broad Institute Genome Sequencing Center for Infectious Disease"/>
            <person name="Wu L."/>
            <person name="Ma J."/>
        </authorList>
    </citation>
    <scope>NUCLEOTIDE SEQUENCE [LARGE SCALE GENOMIC DNA]</scope>
    <source>
        <strain evidence="2">JCM 4087</strain>
    </source>
</reference>
<organism evidence="1 2">
    <name type="scientific">Acidicapsa dinghuensis</name>
    <dbReference type="NCBI Taxonomy" id="2218256"/>
    <lineage>
        <taxon>Bacteria</taxon>
        <taxon>Pseudomonadati</taxon>
        <taxon>Acidobacteriota</taxon>
        <taxon>Terriglobia</taxon>
        <taxon>Terriglobales</taxon>
        <taxon>Acidobacteriaceae</taxon>
        <taxon>Acidicapsa</taxon>
    </lineage>
</organism>
<proteinExistence type="predicted"/>
<evidence type="ECO:0000313" key="2">
    <source>
        <dbReference type="Proteomes" id="UP001596091"/>
    </source>
</evidence>
<sequence length="89" mass="10121">MANLAYFGLGSEAEEEGAVQLAEWENFLQLVKSGKLPKGCSLEAVQAQLYQYYKARCITTAQWTEFETHIHRLEPGLPWRSKIATEMRG</sequence>
<name>A0ABW1EI78_9BACT</name>